<feature type="non-terminal residue" evidence="1">
    <location>
        <position position="308"/>
    </location>
</feature>
<reference evidence="1" key="1">
    <citation type="submission" date="2018-05" db="EMBL/GenBank/DDBJ databases">
        <authorList>
            <person name="Lanie J.A."/>
            <person name="Ng W.-L."/>
            <person name="Kazmierczak K.M."/>
            <person name="Andrzejewski T.M."/>
            <person name="Davidsen T.M."/>
            <person name="Wayne K.J."/>
            <person name="Tettelin H."/>
            <person name="Glass J.I."/>
            <person name="Rusch D."/>
            <person name="Podicherti R."/>
            <person name="Tsui H.-C.T."/>
            <person name="Winkler M.E."/>
        </authorList>
    </citation>
    <scope>NUCLEOTIDE SEQUENCE</scope>
</reference>
<dbReference type="Gene3D" id="1.10.246.130">
    <property type="match status" value="1"/>
</dbReference>
<dbReference type="PANTHER" id="PTHR43199">
    <property type="entry name" value="GLUTATHIONE HYDROLASE"/>
    <property type="match status" value="1"/>
</dbReference>
<dbReference type="InterPro" id="IPR029055">
    <property type="entry name" value="Ntn_hydrolases_N"/>
</dbReference>
<gene>
    <name evidence="1" type="ORF">METZ01_LOCUS365312</name>
</gene>
<feature type="non-terminal residue" evidence="1">
    <location>
        <position position="1"/>
    </location>
</feature>
<dbReference type="AlphaFoldDB" id="A0A382STF7"/>
<protein>
    <recommendedName>
        <fullName evidence="2">Gamma-glutamyltransferase</fullName>
    </recommendedName>
</protein>
<accession>A0A382STF7</accession>
<dbReference type="SUPFAM" id="SSF56235">
    <property type="entry name" value="N-terminal nucleophile aminohydrolases (Ntn hydrolases)"/>
    <property type="match status" value="1"/>
</dbReference>
<dbReference type="EMBL" id="UINC01131012">
    <property type="protein sequence ID" value="SVD12458.1"/>
    <property type="molecule type" value="Genomic_DNA"/>
</dbReference>
<dbReference type="Pfam" id="PF01019">
    <property type="entry name" value="G_glu_transpept"/>
    <property type="match status" value="1"/>
</dbReference>
<name>A0A382STF7_9ZZZZ</name>
<evidence type="ECO:0008006" key="2">
    <source>
        <dbReference type="Google" id="ProtNLM"/>
    </source>
</evidence>
<evidence type="ECO:0000313" key="1">
    <source>
        <dbReference type="EMBL" id="SVD12458.1"/>
    </source>
</evidence>
<dbReference type="InterPro" id="IPR051792">
    <property type="entry name" value="GGT_bact"/>
</dbReference>
<dbReference type="PRINTS" id="PR01210">
    <property type="entry name" value="GGTRANSPTASE"/>
</dbReference>
<proteinExistence type="predicted"/>
<dbReference type="InterPro" id="IPR043138">
    <property type="entry name" value="GGT_lsub"/>
</dbReference>
<sequence length="308" mass="33501">VHESVAGRTTILDFTANAPTSLPPNVTRPSATPGVVRGMYKLHQRYGRASWGKLIKPAEQLARFGVPVSRALANDLRLAGADFFLDPNAKFIFAHPDGTPLDEGDILEQFDLARVLTRLRLHGVGDFYTGQTAAALTRGAELSRASLSHADLSNTRALWREAVTTEIGQFTVFTSPRPTAGAVTALQIWAMIANTNRYVESSETERRHLFAESSMRAFLDRGSKLFADGDDAAPVKELLNQKYLGKLMSSYKPNGHVAPDELLSRSHTEIENPSATSFLVIDKDGLAVACLVSLHNLFGIGRIANDTG</sequence>
<organism evidence="1">
    <name type="scientific">marine metagenome</name>
    <dbReference type="NCBI Taxonomy" id="408172"/>
    <lineage>
        <taxon>unclassified sequences</taxon>
        <taxon>metagenomes</taxon>
        <taxon>ecological metagenomes</taxon>
    </lineage>
</organism>
<dbReference type="PANTHER" id="PTHR43199:SF1">
    <property type="entry name" value="GLUTATHIONE HYDROLASE PROENZYME"/>
    <property type="match status" value="1"/>
</dbReference>